<dbReference type="EMBL" id="LR798309">
    <property type="protein sequence ID" value="CAB5223144.1"/>
    <property type="molecule type" value="Genomic_DNA"/>
</dbReference>
<proteinExistence type="predicted"/>
<reference evidence="1" key="1">
    <citation type="submission" date="2020-05" db="EMBL/GenBank/DDBJ databases">
        <authorList>
            <person name="Chiriac C."/>
            <person name="Salcher M."/>
            <person name="Ghai R."/>
            <person name="Kavagutti S V."/>
        </authorList>
    </citation>
    <scope>NUCLEOTIDE SEQUENCE</scope>
</reference>
<gene>
    <name evidence="1" type="ORF">UFOVP365_59</name>
</gene>
<sequence length="415" mass="40795">MPSKRIDELDARVVADTDLLPVTPSGGPSGRATVAAIVAEGLSQPNSASAGAGASITIKAADGVTSGAGGSITITPGAQATTGGPGKVVIDTLTVGRGASGVATNTAIGVNALSAVTSGLETTAIGSNAGAKITNGNQNTFLGEKSGAAVTTGGQNTALGRAALEACVSGNDNTCVGFTTGLVLTGSANAIFGSRSGTALSTANNSTFLGAYAGSNTTTGSGNVCVGISSGRFQSNGSTALTTAANSIYIGTDCRGFSNSDSNSIVIGYVGIGEGANTAVIGNSSTVQQHFYATRYIRTEGSLVFASSTPAAIVANQNDYVLTGSAFQRLNCTTASDITGIAPPTSGAHVDGRMIRLVNVGTATVTLKHNDAASAAANRMFVSSAADKALAVNAWADLVYDATNNGSGAAGWRVM</sequence>
<evidence type="ECO:0000313" key="1">
    <source>
        <dbReference type="EMBL" id="CAB5223144.1"/>
    </source>
</evidence>
<accession>A0A6J7X4F8</accession>
<name>A0A6J7X4F8_9CAUD</name>
<protein>
    <submittedName>
        <fullName evidence="1">Uncharacterized protein</fullName>
    </submittedName>
</protein>
<organism evidence="1">
    <name type="scientific">uncultured Caudovirales phage</name>
    <dbReference type="NCBI Taxonomy" id="2100421"/>
    <lineage>
        <taxon>Viruses</taxon>
        <taxon>Duplodnaviria</taxon>
        <taxon>Heunggongvirae</taxon>
        <taxon>Uroviricota</taxon>
        <taxon>Caudoviricetes</taxon>
        <taxon>Peduoviridae</taxon>
        <taxon>Maltschvirus</taxon>
        <taxon>Maltschvirus maltsch</taxon>
    </lineage>
</organism>